<gene>
    <name evidence="1" type="ORF">O6H91_17G047700</name>
</gene>
<dbReference type="Proteomes" id="UP001162992">
    <property type="component" value="Chromosome 17"/>
</dbReference>
<keyword evidence="2" id="KW-1185">Reference proteome</keyword>
<organism evidence="1 2">
    <name type="scientific">Diphasiastrum complanatum</name>
    <name type="common">Issler's clubmoss</name>
    <name type="synonym">Lycopodium complanatum</name>
    <dbReference type="NCBI Taxonomy" id="34168"/>
    <lineage>
        <taxon>Eukaryota</taxon>
        <taxon>Viridiplantae</taxon>
        <taxon>Streptophyta</taxon>
        <taxon>Embryophyta</taxon>
        <taxon>Tracheophyta</taxon>
        <taxon>Lycopodiopsida</taxon>
        <taxon>Lycopodiales</taxon>
        <taxon>Lycopodiaceae</taxon>
        <taxon>Lycopodioideae</taxon>
        <taxon>Diphasiastrum</taxon>
    </lineage>
</organism>
<sequence>MCVCVCAWVPDVGYLAPPATAQDRPRAARCPPPPACPAPSPALPGATYRLPGIGRRLPGATTLSGTVSWRRKGPQLGAARQNSPRLKFWRAPPCGHVSGAGGHRGQTPNRAREPQWGGGG</sequence>
<accession>A0ACC2B6J1</accession>
<proteinExistence type="predicted"/>
<dbReference type="EMBL" id="CM055108">
    <property type="protein sequence ID" value="KAJ7525378.1"/>
    <property type="molecule type" value="Genomic_DNA"/>
</dbReference>
<name>A0ACC2B6J1_DIPCM</name>
<protein>
    <submittedName>
        <fullName evidence="1">Uncharacterized protein</fullName>
    </submittedName>
</protein>
<reference evidence="2" key="1">
    <citation type="journal article" date="2024" name="Proc. Natl. Acad. Sci. U.S.A.">
        <title>Extraordinary preservation of gene collinearity over three hundred million years revealed in homosporous lycophytes.</title>
        <authorList>
            <person name="Li C."/>
            <person name="Wickell D."/>
            <person name="Kuo L.Y."/>
            <person name="Chen X."/>
            <person name="Nie B."/>
            <person name="Liao X."/>
            <person name="Peng D."/>
            <person name="Ji J."/>
            <person name="Jenkins J."/>
            <person name="Williams M."/>
            <person name="Shu S."/>
            <person name="Plott C."/>
            <person name="Barry K."/>
            <person name="Rajasekar S."/>
            <person name="Grimwood J."/>
            <person name="Han X."/>
            <person name="Sun S."/>
            <person name="Hou Z."/>
            <person name="He W."/>
            <person name="Dai G."/>
            <person name="Sun C."/>
            <person name="Schmutz J."/>
            <person name="Leebens-Mack J.H."/>
            <person name="Li F.W."/>
            <person name="Wang L."/>
        </authorList>
    </citation>
    <scope>NUCLEOTIDE SEQUENCE [LARGE SCALE GENOMIC DNA]</scope>
    <source>
        <strain evidence="2">cv. PW_Plant_1</strain>
    </source>
</reference>
<comment type="caution">
    <text evidence="1">The sequence shown here is derived from an EMBL/GenBank/DDBJ whole genome shotgun (WGS) entry which is preliminary data.</text>
</comment>
<evidence type="ECO:0000313" key="1">
    <source>
        <dbReference type="EMBL" id="KAJ7525378.1"/>
    </source>
</evidence>
<evidence type="ECO:0000313" key="2">
    <source>
        <dbReference type="Proteomes" id="UP001162992"/>
    </source>
</evidence>